<proteinExistence type="predicted"/>
<comment type="caution">
    <text evidence="1">The sequence shown here is derived from an EMBL/GenBank/DDBJ whole genome shotgun (WGS) entry which is preliminary data.</text>
</comment>
<gene>
    <name evidence="1" type="ORF">ENR15_19985</name>
</gene>
<organism evidence="1">
    <name type="scientific">Planktothricoides sp. SpSt-374</name>
    <dbReference type="NCBI Taxonomy" id="2282167"/>
    <lineage>
        <taxon>Bacteria</taxon>
        <taxon>Bacillati</taxon>
        <taxon>Cyanobacteriota</taxon>
        <taxon>Cyanophyceae</taxon>
        <taxon>Oscillatoriophycideae</taxon>
        <taxon>Oscillatoriales</taxon>
        <taxon>Oscillatoriaceae</taxon>
        <taxon>Planktothricoides</taxon>
    </lineage>
</organism>
<dbReference type="EMBL" id="DSPX01000201">
    <property type="protein sequence ID" value="HGG02855.1"/>
    <property type="molecule type" value="Genomic_DNA"/>
</dbReference>
<name>A0A7C3VVE9_9CYAN</name>
<sequence length="77" mass="8713">MSKLNDSDFESITASPHTVRLFDITLNQPFTASLVAYTGADSISINLFDKHGEVLQEVRLELDNGKLISKDRFYKHL</sequence>
<evidence type="ECO:0000313" key="1">
    <source>
        <dbReference type="EMBL" id="HGG02855.1"/>
    </source>
</evidence>
<protein>
    <submittedName>
        <fullName evidence="1">Uncharacterized protein</fullName>
    </submittedName>
</protein>
<reference evidence="1" key="1">
    <citation type="journal article" date="2020" name="mSystems">
        <title>Genome- and Community-Level Interaction Insights into Carbon Utilization and Element Cycling Functions of Hydrothermarchaeota in Hydrothermal Sediment.</title>
        <authorList>
            <person name="Zhou Z."/>
            <person name="Liu Y."/>
            <person name="Xu W."/>
            <person name="Pan J."/>
            <person name="Luo Z.H."/>
            <person name="Li M."/>
        </authorList>
    </citation>
    <scope>NUCLEOTIDE SEQUENCE [LARGE SCALE GENOMIC DNA]</scope>
    <source>
        <strain evidence="1">SpSt-374</strain>
    </source>
</reference>
<accession>A0A7C3VVE9</accession>
<dbReference type="AlphaFoldDB" id="A0A7C3VVE9"/>